<dbReference type="EMBL" id="JACNJH010000255">
    <property type="protein sequence ID" value="MBC8363108.1"/>
    <property type="molecule type" value="Genomic_DNA"/>
</dbReference>
<evidence type="ECO:0000259" key="3">
    <source>
        <dbReference type="Pfam" id="PF12826"/>
    </source>
</evidence>
<organism evidence="4 5">
    <name type="scientific">Candidatus Desulfatibia profunda</name>
    <dbReference type="NCBI Taxonomy" id="2841695"/>
    <lineage>
        <taxon>Bacteria</taxon>
        <taxon>Pseudomonadati</taxon>
        <taxon>Thermodesulfobacteriota</taxon>
        <taxon>Desulfobacteria</taxon>
        <taxon>Desulfobacterales</taxon>
        <taxon>Desulfobacterales incertae sedis</taxon>
        <taxon>Candidatus Desulfatibia</taxon>
    </lineage>
</organism>
<dbReference type="Pfam" id="PF12826">
    <property type="entry name" value="HHH_2"/>
    <property type="match status" value="1"/>
</dbReference>
<evidence type="ECO:0000256" key="2">
    <source>
        <dbReference type="ARBA" id="ARBA00023204"/>
    </source>
</evidence>
<feature type="domain" description="DisA/LigA helix-hairpin-helix motif" evidence="3">
    <location>
        <begin position="1"/>
        <end position="44"/>
    </location>
</feature>
<sequence>MAKRLLKHFKSVSNIMSASVKALTEVDGIGKVSAEKIREVLDAEGF</sequence>
<dbReference type="Proteomes" id="UP000603434">
    <property type="component" value="Unassembled WGS sequence"/>
</dbReference>
<dbReference type="GO" id="GO:0006281">
    <property type="term" value="P:DNA repair"/>
    <property type="evidence" value="ECO:0007669"/>
    <property type="project" value="UniProtKB-KW"/>
</dbReference>
<dbReference type="AlphaFoldDB" id="A0A8J6NZN5"/>
<comment type="caution">
    <text evidence="4">The sequence shown here is derived from an EMBL/GenBank/DDBJ whole genome shotgun (WGS) entry which is preliminary data.</text>
</comment>
<evidence type="ECO:0000256" key="1">
    <source>
        <dbReference type="ARBA" id="ARBA00022763"/>
    </source>
</evidence>
<dbReference type="Gene3D" id="1.10.150.20">
    <property type="entry name" value="5' to 3' exonuclease, C-terminal subdomain"/>
    <property type="match status" value="1"/>
</dbReference>
<reference evidence="4 5" key="1">
    <citation type="submission" date="2020-08" db="EMBL/GenBank/DDBJ databases">
        <title>Bridging the membrane lipid divide: bacteria of the FCB group superphylum have the potential to synthesize archaeal ether lipids.</title>
        <authorList>
            <person name="Villanueva L."/>
            <person name="Von Meijenfeldt F.A.B."/>
            <person name="Westbye A.B."/>
            <person name="Yadav S."/>
            <person name="Hopmans E.C."/>
            <person name="Dutilh B.E."/>
            <person name="Sinninghe Damste J.S."/>
        </authorList>
    </citation>
    <scope>NUCLEOTIDE SEQUENCE [LARGE SCALE GENOMIC DNA]</scope>
    <source>
        <strain evidence="4">NIOZ-UU30</strain>
    </source>
</reference>
<proteinExistence type="predicted"/>
<accession>A0A8J6NZN5</accession>
<name>A0A8J6NZN5_9BACT</name>
<evidence type="ECO:0000313" key="4">
    <source>
        <dbReference type="EMBL" id="MBC8363108.1"/>
    </source>
</evidence>
<gene>
    <name evidence="4" type="ORF">H8E23_17120</name>
</gene>
<dbReference type="SUPFAM" id="SSF47781">
    <property type="entry name" value="RuvA domain 2-like"/>
    <property type="match status" value="1"/>
</dbReference>
<dbReference type="InterPro" id="IPR041663">
    <property type="entry name" value="DisA/LigA_HHH"/>
</dbReference>
<keyword evidence="2" id="KW-0234">DNA repair</keyword>
<dbReference type="InterPro" id="IPR010994">
    <property type="entry name" value="RuvA_2-like"/>
</dbReference>
<protein>
    <recommendedName>
        <fullName evidence="3">DisA/LigA helix-hairpin-helix motif domain-containing protein</fullName>
    </recommendedName>
</protein>
<evidence type="ECO:0000313" key="5">
    <source>
        <dbReference type="Proteomes" id="UP000603434"/>
    </source>
</evidence>
<keyword evidence="1" id="KW-0227">DNA damage</keyword>